<feature type="compositionally biased region" description="Basic and acidic residues" evidence="1">
    <location>
        <begin position="330"/>
        <end position="341"/>
    </location>
</feature>
<evidence type="ECO:0000256" key="1">
    <source>
        <dbReference type="SAM" id="MobiDB-lite"/>
    </source>
</evidence>
<evidence type="ECO:0000313" key="2">
    <source>
        <dbReference type="EMBL" id="GEU36200.1"/>
    </source>
</evidence>
<name>A0A6L2JHI6_TANCI</name>
<comment type="caution">
    <text evidence="2">The sequence shown here is derived from an EMBL/GenBank/DDBJ whole genome shotgun (WGS) entry which is preliminary data.</text>
</comment>
<feature type="compositionally biased region" description="Gly residues" evidence="1">
    <location>
        <begin position="97"/>
        <end position="109"/>
    </location>
</feature>
<protein>
    <recommendedName>
        <fullName evidence="3">Transposase (Putative), gypsy type</fullName>
    </recommendedName>
</protein>
<accession>A0A6L2JHI6</accession>
<dbReference type="AlphaFoldDB" id="A0A6L2JHI6"/>
<proteinExistence type="predicted"/>
<feature type="region of interest" description="Disordered" evidence="1">
    <location>
        <begin position="387"/>
        <end position="419"/>
    </location>
</feature>
<gene>
    <name evidence="2" type="ORF">Tci_008178</name>
</gene>
<organism evidence="2">
    <name type="scientific">Tanacetum cinerariifolium</name>
    <name type="common">Dalmatian daisy</name>
    <name type="synonym">Chrysanthemum cinerariifolium</name>
    <dbReference type="NCBI Taxonomy" id="118510"/>
    <lineage>
        <taxon>Eukaryota</taxon>
        <taxon>Viridiplantae</taxon>
        <taxon>Streptophyta</taxon>
        <taxon>Embryophyta</taxon>
        <taxon>Tracheophyta</taxon>
        <taxon>Spermatophyta</taxon>
        <taxon>Magnoliopsida</taxon>
        <taxon>eudicotyledons</taxon>
        <taxon>Gunneridae</taxon>
        <taxon>Pentapetalae</taxon>
        <taxon>asterids</taxon>
        <taxon>campanulids</taxon>
        <taxon>Asterales</taxon>
        <taxon>Asteraceae</taxon>
        <taxon>Asteroideae</taxon>
        <taxon>Anthemideae</taxon>
        <taxon>Anthemidinae</taxon>
        <taxon>Tanacetum</taxon>
    </lineage>
</organism>
<feature type="region of interest" description="Disordered" evidence="1">
    <location>
        <begin position="95"/>
        <end position="114"/>
    </location>
</feature>
<dbReference type="EMBL" id="BKCJ010000782">
    <property type="protein sequence ID" value="GEU36200.1"/>
    <property type="molecule type" value="Genomic_DNA"/>
</dbReference>
<evidence type="ECO:0008006" key="3">
    <source>
        <dbReference type="Google" id="ProtNLM"/>
    </source>
</evidence>
<feature type="region of interest" description="Disordered" evidence="1">
    <location>
        <begin position="323"/>
        <end position="348"/>
    </location>
</feature>
<sequence>MTRDPAPVAADFNAQDYATLVAHPSSFWKFPEEFMCLVRLSRHYTLDEKTYPRFPYKNGEDMDLFAFIHTLDPTKVKVVERERVKDEPLIEKLFDEGGSGSQVGQGDSTGVGERTNVQPVTEATDIVTEDVAPLQPKPQRKRKTVVANAVHRFLAGAVLNVEVKGEPIPTFPFVTSSVYATLEREGADHTDSVIGLNHEFDLRRYFTLTQTALDAFCQKYHIPDTVHPVLLGPNQNICNSPAEIDLFAFIHHVDPTKVWIGERQIEKGQVPLLDSTEGRVIPFAGEDSQTVIVLVKMKRLLLLWMKSFRLLLLISLRVKGKAVGASGSDHPPKKLREDHGTSGDAGASTGGKSLVALQGLLERSTLAVEVGVTATATVPFVTSSVTPTAECEGDGNTDSIYGTNLRTQRPSKRSFVPPPPVMSATVTTTNVASAFFAPSVLDDPDVCRSVIDQLAPPNLFSQLRSMDYDQLFSKFNVGVACQTCLNAEADPLKEKDIEITNLKAQLSLKEVEAIKAIHLHKQVSVVEAAKVARSATAAKEIELTSLTPQTAKLTQDLSSLELSCDELSVKSASLESQIDAFTDQVSLLETTCSRLYDQVFGYELFKERCEAIQDEQVNALSDRVAGLDSELMALALHLDEEFYPCFLTTIAGRQWIIGHGLRLAVMKCHQSPDYDASFGTLESQKDASTADIMSLLCLEGPFAETPEVSRLQSSYEQLLFPVHRKEDNVVTEKTSPSDSLDVVHARVQKLNGGALSHRLSISNVIGVLAYPLSSKNLIGEASTLGVPVTAAVTTALAISVTATNISSIPPISMADYDMVEAGVQDTAPHSPKIVFQKEDLESTPDHPSAS</sequence>
<reference evidence="2" key="1">
    <citation type="journal article" date="2019" name="Sci. Rep.">
        <title>Draft genome of Tanacetum cinerariifolium, the natural source of mosquito coil.</title>
        <authorList>
            <person name="Yamashiro T."/>
            <person name="Shiraishi A."/>
            <person name="Satake H."/>
            <person name="Nakayama K."/>
        </authorList>
    </citation>
    <scope>NUCLEOTIDE SEQUENCE</scope>
</reference>
<feature type="compositionally biased region" description="Polar residues" evidence="1">
    <location>
        <begin position="396"/>
        <end position="408"/>
    </location>
</feature>